<comment type="caution">
    <text evidence="1">The sequence shown here is derived from an EMBL/GenBank/DDBJ whole genome shotgun (WGS) entry which is preliminary data.</text>
</comment>
<reference evidence="2" key="1">
    <citation type="journal article" date="2024" name="Proc. Natl. Acad. Sci. U.S.A.">
        <title>Extraordinary preservation of gene collinearity over three hundred million years revealed in homosporous lycophytes.</title>
        <authorList>
            <person name="Li C."/>
            <person name="Wickell D."/>
            <person name="Kuo L.Y."/>
            <person name="Chen X."/>
            <person name="Nie B."/>
            <person name="Liao X."/>
            <person name="Peng D."/>
            <person name="Ji J."/>
            <person name="Jenkins J."/>
            <person name="Williams M."/>
            <person name="Shu S."/>
            <person name="Plott C."/>
            <person name="Barry K."/>
            <person name="Rajasekar S."/>
            <person name="Grimwood J."/>
            <person name="Han X."/>
            <person name="Sun S."/>
            <person name="Hou Z."/>
            <person name="He W."/>
            <person name="Dai G."/>
            <person name="Sun C."/>
            <person name="Schmutz J."/>
            <person name="Leebens-Mack J.H."/>
            <person name="Li F.W."/>
            <person name="Wang L."/>
        </authorList>
    </citation>
    <scope>NUCLEOTIDE SEQUENCE [LARGE SCALE GENOMIC DNA]</scope>
    <source>
        <strain evidence="2">cv. PW_Plant_1</strain>
    </source>
</reference>
<evidence type="ECO:0000313" key="2">
    <source>
        <dbReference type="Proteomes" id="UP001162992"/>
    </source>
</evidence>
<evidence type="ECO:0000313" key="1">
    <source>
        <dbReference type="EMBL" id="KAJ7560291.1"/>
    </source>
</evidence>
<accession>A0ACC2E1D7</accession>
<gene>
    <name evidence="1" type="ORF">O6H91_04G122200</name>
</gene>
<proteinExistence type="predicted"/>
<keyword evidence="2" id="KW-1185">Reference proteome</keyword>
<dbReference type="EMBL" id="CM055095">
    <property type="protein sequence ID" value="KAJ7560291.1"/>
    <property type="molecule type" value="Genomic_DNA"/>
</dbReference>
<protein>
    <submittedName>
        <fullName evidence="1">Uncharacterized protein</fullName>
    </submittedName>
</protein>
<name>A0ACC2E1D7_DIPCM</name>
<sequence length="543" mass="60192">MAECCDPLLSQFDSVTMPDFSMIPGCQDFEKTIMGSRFDNISGGNTISIPDTNEQTFIPWVLPKPEKELSSINHVAATSRGMVSIPVVNSNGLYFCGQTPVQYSGYSQPSLEPEEGCLDLPIESQSGFFMQENGSSTLGSSLSKNSDELGVADSMLSNSPYYVQPTQFREELLDWISDARVSSIGGASFTPENSTPRNAKMTRSLSAPIRSSRMIFNRSDSFVVDNHSYLSPAKEDMSAGMNGSARHAASLISPLKRSLEANAPVNLAAVSLESQIQGNPTEETFQQQAFAPCNSSWIRSSVNEVKLLSNNNKESIQMSASPKQQSLRRRAVLNKSLSGSALLQPRSYAPPPTISEATPFPHMLRSNFCKIPNNSLTTQVPLVQPEIQDEITKLGISGMRRSQSTDDLQNLPGAQTNSAGSSPMTLDCTNNDEAVKIGRYTTEERKIRICRYRQKRTERNYDKKIKYACRKTLADNRLRVKGRFAKTEVMEDLQEKLLENQQECEDKAREALLGGESYICYQYAFGVDLSEIWKLPLSTYVEI</sequence>
<dbReference type="Proteomes" id="UP001162992">
    <property type="component" value="Chromosome 4"/>
</dbReference>
<organism evidence="1 2">
    <name type="scientific">Diphasiastrum complanatum</name>
    <name type="common">Issler's clubmoss</name>
    <name type="synonym">Lycopodium complanatum</name>
    <dbReference type="NCBI Taxonomy" id="34168"/>
    <lineage>
        <taxon>Eukaryota</taxon>
        <taxon>Viridiplantae</taxon>
        <taxon>Streptophyta</taxon>
        <taxon>Embryophyta</taxon>
        <taxon>Tracheophyta</taxon>
        <taxon>Lycopodiopsida</taxon>
        <taxon>Lycopodiales</taxon>
        <taxon>Lycopodiaceae</taxon>
        <taxon>Lycopodioideae</taxon>
        <taxon>Diphasiastrum</taxon>
    </lineage>
</organism>